<dbReference type="WBParaSite" id="RSKR_0001041700.1">
    <property type="protein sequence ID" value="RSKR_0001041700.1"/>
    <property type="gene ID" value="RSKR_0001041700"/>
</dbReference>
<sequence length="203" mass="22804">MVVIKIQHETLADGVLIVGDQILQLNGANVEDNVHFVNLLRFAPPKVGLGIKHYLNRVLISKTDGGSLSIECLRRGNHIVDIDGVPVTDKDVAVRCLLTNFRLTNNMVTLVIERPDCKETRKWISSALEVRKTDPPSIKFSEDIAFIASRERLRIKGYARPEKSIYHKTPQLPKIGPVLFVKNVNEFVIASDDDGKTLKKVRK</sequence>
<name>A0AC35UDK2_9BILA</name>
<evidence type="ECO:0000313" key="2">
    <source>
        <dbReference type="WBParaSite" id="RSKR_0001041700.1"/>
    </source>
</evidence>
<protein>
    <submittedName>
        <fullName evidence="2">PDZ domain-containing protein</fullName>
    </submittedName>
</protein>
<accession>A0AC35UDK2</accession>
<dbReference type="Proteomes" id="UP000095286">
    <property type="component" value="Unplaced"/>
</dbReference>
<evidence type="ECO:0000313" key="1">
    <source>
        <dbReference type="Proteomes" id="UP000095286"/>
    </source>
</evidence>
<reference evidence="2" key="1">
    <citation type="submission" date="2016-11" db="UniProtKB">
        <authorList>
            <consortium name="WormBaseParasite"/>
        </authorList>
    </citation>
    <scope>IDENTIFICATION</scope>
    <source>
        <strain evidence="2">KR3021</strain>
    </source>
</reference>
<organism evidence="1 2">
    <name type="scientific">Rhabditophanes sp. KR3021</name>
    <dbReference type="NCBI Taxonomy" id="114890"/>
    <lineage>
        <taxon>Eukaryota</taxon>
        <taxon>Metazoa</taxon>
        <taxon>Ecdysozoa</taxon>
        <taxon>Nematoda</taxon>
        <taxon>Chromadorea</taxon>
        <taxon>Rhabditida</taxon>
        <taxon>Tylenchina</taxon>
        <taxon>Panagrolaimomorpha</taxon>
        <taxon>Strongyloidoidea</taxon>
        <taxon>Alloionematidae</taxon>
        <taxon>Rhabditophanes</taxon>
    </lineage>
</organism>
<proteinExistence type="predicted"/>